<dbReference type="EMBL" id="JARK01000067">
    <property type="protein sequence ID" value="EYC44252.1"/>
    <property type="molecule type" value="Genomic_DNA"/>
</dbReference>
<dbReference type="InterPro" id="IPR015655">
    <property type="entry name" value="PP2C"/>
</dbReference>
<feature type="region of interest" description="Disordered" evidence="1">
    <location>
        <begin position="569"/>
        <end position="635"/>
    </location>
</feature>
<feature type="region of interest" description="Disordered" evidence="1">
    <location>
        <begin position="703"/>
        <end position="803"/>
    </location>
</feature>
<comment type="caution">
    <text evidence="3">The sequence shown here is derived from an EMBL/GenBank/DDBJ whole genome shotgun (WGS) entry which is preliminary data.</text>
</comment>
<dbReference type="FunFam" id="3.60.40.10:FF:000060">
    <property type="entry name" value="Protein phosphatase 2c"/>
    <property type="match status" value="1"/>
</dbReference>
<evidence type="ECO:0000313" key="4">
    <source>
        <dbReference type="Proteomes" id="UP000024635"/>
    </source>
</evidence>
<dbReference type="Pfam" id="PF00481">
    <property type="entry name" value="PP2C"/>
    <property type="match status" value="1"/>
</dbReference>
<sequence length="854" mass="93147">MCDTRKDRQVKQAVCINIGNSKQLVAYGPVPRCGSIGQRVSERVSKAISVGECSRQPASFSIMTPSLNGARNPVHSLGVRHGENLRITVAANQGGRKYMEDRVHIETIREEDGSIKFTFCGIFDGHGGHEASEYVRRNLLDNIMKSELFDSDDDDDILEAIRLGFLTTHHGIWKIVSEWPRTASGYPSTAGTTVSIAIIRNGKLYTGHVGDSAIILLKRSYLKDNSEDLVPHRLTIDHKPESEDEQARIRIAGGSVALKSGVARVVWTRPLKHHTGPVRRSTPTESIPFLAVARSLGDVWSYCEDTKEFIVSPEPDLAVREITGDDVCLVLASDGLTNVLGPIQVAAVIDEEECVSQIGVDRCEDLVYRDKHTNLARVLVANAIRNWRHLRADNVTAITVMFDSPYADLPVDHACVEEFIGNHQSIDKVFIDDPECMVRISPSSTLKLYTYRTPIVYKGARDPHFSVVDYTGPGFMTHTEERLLEERYRKSYHEDSNGVAEDDLEVASMAAMSSEMDASVVCTDISEATSVTAKSNGCDGQAKATRSATPILIESHAETVVISTEVKATPSACHNDEDGTDEEEEVQPAPVSQGSNKRSSKSPSYNGGSPAVPEKRITRSASRAPENCATPSRTVGVEVRRATGTVTRRGPCRSACVNVEDKVITPSGSVDIKIHVESSLTPTFGMITRSRDRSATTLLVDVRSPTPRSSAKRSSMAVPQIRSVLNESDSPSTTSPLTGSRKRPHRLLSVDSSGVTPVVHRLSLDTPRRNSTDLIDTGSIGAPAKVRSAPSTPSKASGSAFRMGSKWSLSKLDRKTSLKEETSTSLELGEPPSKMRRIYGFMRRLVGFGLGNGQ</sequence>
<feature type="compositionally biased region" description="Polar residues" evidence="1">
    <location>
        <begin position="590"/>
        <end position="607"/>
    </location>
</feature>
<keyword evidence="4" id="KW-1185">Reference proteome</keyword>
<feature type="domain" description="PPM-type phosphatase" evidence="2">
    <location>
        <begin position="86"/>
        <end position="402"/>
    </location>
</feature>
<dbReference type="SMART" id="SM00332">
    <property type="entry name" value="PP2Cc"/>
    <property type="match status" value="1"/>
</dbReference>
<dbReference type="AlphaFoldDB" id="A0A016WYA1"/>
<dbReference type="InterPro" id="IPR001932">
    <property type="entry name" value="PPM-type_phosphatase-like_dom"/>
</dbReference>
<dbReference type="OrthoDB" id="5851346at2759"/>
<reference evidence="4" key="1">
    <citation type="journal article" date="2015" name="Nat. Genet.">
        <title>The genome and transcriptome of the zoonotic hookworm Ancylostoma ceylanicum identify infection-specific gene families.</title>
        <authorList>
            <person name="Schwarz E.M."/>
            <person name="Hu Y."/>
            <person name="Antoshechkin I."/>
            <person name="Miller M.M."/>
            <person name="Sternberg P.W."/>
            <person name="Aroian R.V."/>
        </authorList>
    </citation>
    <scope>NUCLEOTIDE SEQUENCE</scope>
    <source>
        <strain evidence="4">HY135</strain>
    </source>
</reference>
<gene>
    <name evidence="3" type="primary">Acey_s0467.g1994</name>
    <name evidence="3" type="synonym">Acey-Y54F10BM.1</name>
    <name evidence="3" type="ORF">Y032_0467g1994</name>
</gene>
<dbReference type="Gene3D" id="3.60.40.10">
    <property type="entry name" value="PPM-type phosphatase domain"/>
    <property type="match status" value="1"/>
</dbReference>
<accession>A0A016WYA1</accession>
<dbReference type="InterPro" id="IPR036457">
    <property type="entry name" value="PPM-type-like_dom_sf"/>
</dbReference>
<name>A0A016WYA1_9BILA</name>
<dbReference type="CDD" id="cd00143">
    <property type="entry name" value="PP2Cc"/>
    <property type="match status" value="1"/>
</dbReference>
<organism evidence="3 4">
    <name type="scientific">Ancylostoma ceylanicum</name>
    <dbReference type="NCBI Taxonomy" id="53326"/>
    <lineage>
        <taxon>Eukaryota</taxon>
        <taxon>Metazoa</taxon>
        <taxon>Ecdysozoa</taxon>
        <taxon>Nematoda</taxon>
        <taxon>Chromadorea</taxon>
        <taxon>Rhabditida</taxon>
        <taxon>Rhabditina</taxon>
        <taxon>Rhabditomorpha</taxon>
        <taxon>Strongyloidea</taxon>
        <taxon>Ancylostomatidae</taxon>
        <taxon>Ancylostomatinae</taxon>
        <taxon>Ancylostoma</taxon>
    </lineage>
</organism>
<dbReference type="PROSITE" id="PS51746">
    <property type="entry name" value="PPM_2"/>
    <property type="match status" value="1"/>
</dbReference>
<proteinExistence type="predicted"/>
<feature type="compositionally biased region" description="Polar residues" evidence="1">
    <location>
        <begin position="723"/>
        <end position="738"/>
    </location>
</feature>
<dbReference type="PANTHER" id="PTHR47992">
    <property type="entry name" value="PROTEIN PHOSPHATASE"/>
    <property type="match status" value="1"/>
</dbReference>
<dbReference type="SUPFAM" id="SSF81606">
    <property type="entry name" value="PP2C-like"/>
    <property type="match status" value="1"/>
</dbReference>
<evidence type="ECO:0000313" key="3">
    <source>
        <dbReference type="EMBL" id="EYC44252.1"/>
    </source>
</evidence>
<evidence type="ECO:0000256" key="1">
    <source>
        <dbReference type="SAM" id="MobiDB-lite"/>
    </source>
</evidence>
<dbReference type="STRING" id="53326.A0A016WYA1"/>
<dbReference type="GO" id="GO:0004722">
    <property type="term" value="F:protein serine/threonine phosphatase activity"/>
    <property type="evidence" value="ECO:0007669"/>
    <property type="project" value="InterPro"/>
</dbReference>
<protein>
    <recommendedName>
        <fullName evidence="2">PPM-type phosphatase domain-containing protein</fullName>
    </recommendedName>
</protein>
<dbReference type="Proteomes" id="UP000024635">
    <property type="component" value="Unassembled WGS sequence"/>
</dbReference>
<feature type="compositionally biased region" description="Basic and acidic residues" evidence="1">
    <location>
        <begin position="762"/>
        <end position="771"/>
    </location>
</feature>
<evidence type="ECO:0000259" key="2">
    <source>
        <dbReference type="PROSITE" id="PS51746"/>
    </source>
</evidence>